<protein>
    <submittedName>
        <fullName evidence="1">Dolichol phosphate-mannose biosynthesis regulatory protein</fullName>
    </submittedName>
</protein>
<keyword evidence="2" id="KW-1185">Reference proteome</keyword>
<proteinExistence type="predicted"/>
<evidence type="ECO:0000313" key="1">
    <source>
        <dbReference type="EMBL" id="MCE3051949.1"/>
    </source>
</evidence>
<reference evidence="1 2" key="1">
    <citation type="journal article" date="2021" name="BMC Genomics">
        <title>Datura genome reveals duplications of psychoactive alkaloid biosynthetic genes and high mutation rate following tissue culture.</title>
        <authorList>
            <person name="Rajewski A."/>
            <person name="Carter-House D."/>
            <person name="Stajich J."/>
            <person name="Litt A."/>
        </authorList>
    </citation>
    <scope>NUCLEOTIDE SEQUENCE [LARGE SCALE GENOMIC DNA]</scope>
    <source>
        <strain evidence="1">AR-01</strain>
    </source>
</reference>
<organism evidence="1 2">
    <name type="scientific">Datura stramonium</name>
    <name type="common">Jimsonweed</name>
    <name type="synonym">Common thornapple</name>
    <dbReference type="NCBI Taxonomy" id="4076"/>
    <lineage>
        <taxon>Eukaryota</taxon>
        <taxon>Viridiplantae</taxon>
        <taxon>Streptophyta</taxon>
        <taxon>Embryophyta</taxon>
        <taxon>Tracheophyta</taxon>
        <taxon>Spermatophyta</taxon>
        <taxon>Magnoliopsida</taxon>
        <taxon>eudicotyledons</taxon>
        <taxon>Gunneridae</taxon>
        <taxon>Pentapetalae</taxon>
        <taxon>asterids</taxon>
        <taxon>lamiids</taxon>
        <taxon>Solanales</taxon>
        <taxon>Solanaceae</taxon>
        <taxon>Solanoideae</taxon>
        <taxon>Datureae</taxon>
        <taxon>Datura</taxon>
    </lineage>
</organism>
<gene>
    <name evidence="1" type="primary">DPM2_6</name>
    <name evidence="1" type="ORF">HAX54_051240</name>
</gene>
<evidence type="ECO:0000313" key="2">
    <source>
        <dbReference type="Proteomes" id="UP000823775"/>
    </source>
</evidence>
<sequence>MLEGIRLKVMNKFVTHEEEVMSWLSEWSPIDIEMYNEYLNIAKMCVLNFNGDHGFEISEGMTSTLSLYHVRGVVVGYEILLESHVPMPSKHFFTKGLIPRNKYTGEEAMEPPPFVKLVGRPTVKRKRDKDEALKRQSEWVASRKGRVMSCSICGVPGHNA</sequence>
<name>A0ABS8WS10_DATST</name>
<comment type="caution">
    <text evidence="1">The sequence shown here is derived from an EMBL/GenBank/DDBJ whole genome shotgun (WGS) entry which is preliminary data.</text>
</comment>
<dbReference type="EMBL" id="JACEIK010009085">
    <property type="protein sequence ID" value="MCE3051949.1"/>
    <property type="molecule type" value="Genomic_DNA"/>
</dbReference>
<dbReference type="Proteomes" id="UP000823775">
    <property type="component" value="Unassembled WGS sequence"/>
</dbReference>
<accession>A0ABS8WS10</accession>